<dbReference type="CDD" id="cd06259">
    <property type="entry name" value="YdcF-like"/>
    <property type="match status" value="1"/>
</dbReference>
<dbReference type="InterPro" id="IPR051599">
    <property type="entry name" value="Cell_Envelope_Assoc"/>
</dbReference>
<evidence type="ECO:0000256" key="1">
    <source>
        <dbReference type="SAM" id="Phobius"/>
    </source>
</evidence>
<evidence type="ECO:0000313" key="3">
    <source>
        <dbReference type="EMBL" id="AHN97846.1"/>
    </source>
</evidence>
<dbReference type="InterPro" id="IPR003848">
    <property type="entry name" value="DUF218"/>
</dbReference>
<dbReference type="PANTHER" id="PTHR30336">
    <property type="entry name" value="INNER MEMBRANE PROTEIN, PROBABLE PERMEASE"/>
    <property type="match status" value="1"/>
</dbReference>
<feature type="domain" description="DUF218" evidence="2">
    <location>
        <begin position="79"/>
        <end position="246"/>
    </location>
</feature>
<protein>
    <recommendedName>
        <fullName evidence="2">DUF218 domain-containing protein</fullName>
    </recommendedName>
</protein>
<keyword evidence="1" id="KW-0472">Membrane</keyword>
<dbReference type="PANTHER" id="PTHR30336:SF4">
    <property type="entry name" value="ENVELOPE BIOGENESIS FACTOR ELYC"/>
    <property type="match status" value="1"/>
</dbReference>
<dbReference type="InterPro" id="IPR014729">
    <property type="entry name" value="Rossmann-like_a/b/a_fold"/>
</dbReference>
<dbReference type="EMBL" id="KF796602">
    <property type="protein sequence ID" value="AHN97846.1"/>
    <property type="molecule type" value="Genomic_DNA"/>
</dbReference>
<dbReference type="Pfam" id="PF02698">
    <property type="entry name" value="DUF218"/>
    <property type="match status" value="1"/>
</dbReference>
<keyword evidence="1" id="KW-1133">Transmembrane helix</keyword>
<name>X2LJJ1_9BACT</name>
<organism evidence="3">
    <name type="scientific">uncultured bacterium lac121</name>
    <dbReference type="NCBI Taxonomy" id="1447236"/>
    <lineage>
        <taxon>Bacteria</taxon>
        <taxon>environmental samples</taxon>
    </lineage>
</organism>
<evidence type="ECO:0000259" key="2">
    <source>
        <dbReference type="Pfam" id="PF02698"/>
    </source>
</evidence>
<feature type="transmembrane region" description="Helical" evidence="1">
    <location>
        <begin position="37"/>
        <end position="54"/>
    </location>
</feature>
<proteinExistence type="predicted"/>
<dbReference type="GO" id="GO:0043164">
    <property type="term" value="P:Gram-negative-bacterium-type cell wall biogenesis"/>
    <property type="evidence" value="ECO:0007669"/>
    <property type="project" value="TreeGrafter"/>
</dbReference>
<sequence length="259" mass="28386">MRELIWFLFSTGGLVVAVLAGTLWLRSRPHSARAPRFLFFVALAYAVLTIYGFGEGIGRLLVAGINPLTAGEVPPGRTAIVVLGSSGYTARDWADGTYSVVNRVDATRALEAVRVFRMVEAEWVISSGGKPRRDDPNEASGITLRDAMVTLGVPAARIIVETESRDTHDEAVIIAPMLRNLNVEHVVLVTSGTHMRRSLGAFRAEGVRAIPAIAREPYSAMSWSDWILPSDLGLWKSSSVMHEIIGLVYYAARGWYAFR</sequence>
<reference evidence="3" key="1">
    <citation type="submission" date="2013-10" db="EMBL/GenBank/DDBJ databases">
        <title>Functional metagenomics reveals novel beta-galactosidases not predictable from gene sequences.</title>
        <authorList>
            <person name="Cheng J."/>
            <person name="Engel K."/>
            <person name="Romantsov T."/>
            <person name="Neufeld J.D."/>
            <person name="Rose D.R."/>
            <person name="Charles T.C."/>
        </authorList>
    </citation>
    <scope>NUCLEOTIDE SEQUENCE</scope>
</reference>
<dbReference type="AlphaFoldDB" id="X2LJJ1"/>
<dbReference type="GO" id="GO:0000270">
    <property type="term" value="P:peptidoglycan metabolic process"/>
    <property type="evidence" value="ECO:0007669"/>
    <property type="project" value="TreeGrafter"/>
</dbReference>
<feature type="transmembrane region" description="Helical" evidence="1">
    <location>
        <begin position="6"/>
        <end position="25"/>
    </location>
</feature>
<dbReference type="Gene3D" id="3.40.50.620">
    <property type="entry name" value="HUPs"/>
    <property type="match status" value="1"/>
</dbReference>
<dbReference type="GO" id="GO:0005886">
    <property type="term" value="C:plasma membrane"/>
    <property type="evidence" value="ECO:0007669"/>
    <property type="project" value="TreeGrafter"/>
</dbReference>
<accession>X2LJJ1</accession>
<keyword evidence="1" id="KW-0812">Transmembrane</keyword>